<dbReference type="AlphaFoldDB" id="A0A926DF06"/>
<feature type="domain" description="ABC transmembrane type-1" evidence="8">
    <location>
        <begin position="60"/>
        <end position="240"/>
    </location>
</feature>
<evidence type="ECO:0000259" key="8">
    <source>
        <dbReference type="PROSITE" id="PS50928"/>
    </source>
</evidence>
<evidence type="ECO:0000256" key="4">
    <source>
        <dbReference type="ARBA" id="ARBA00022692"/>
    </source>
</evidence>
<dbReference type="EMBL" id="JACRSP010000003">
    <property type="protein sequence ID" value="MBC8536632.1"/>
    <property type="molecule type" value="Genomic_DNA"/>
</dbReference>
<organism evidence="9 10">
    <name type="scientific">Feifania hominis</name>
    <dbReference type="NCBI Taxonomy" id="2763660"/>
    <lineage>
        <taxon>Bacteria</taxon>
        <taxon>Bacillati</taxon>
        <taxon>Bacillota</taxon>
        <taxon>Clostridia</taxon>
        <taxon>Eubacteriales</taxon>
        <taxon>Feifaniaceae</taxon>
        <taxon>Feifania</taxon>
    </lineage>
</organism>
<keyword evidence="6 7" id="KW-0472">Membrane</keyword>
<keyword evidence="10" id="KW-1185">Reference proteome</keyword>
<dbReference type="Pfam" id="PF00528">
    <property type="entry name" value="BPD_transp_1"/>
    <property type="match status" value="1"/>
</dbReference>
<dbReference type="GO" id="GO:0055085">
    <property type="term" value="P:transmembrane transport"/>
    <property type="evidence" value="ECO:0007669"/>
    <property type="project" value="InterPro"/>
</dbReference>
<dbReference type="Gene3D" id="1.10.3720.10">
    <property type="entry name" value="MetI-like"/>
    <property type="match status" value="1"/>
</dbReference>
<gene>
    <name evidence="9" type="ORF">H8695_08045</name>
</gene>
<dbReference type="RefSeq" id="WP_249300471.1">
    <property type="nucleotide sequence ID" value="NZ_JACRSP010000003.1"/>
</dbReference>
<comment type="subcellular location">
    <subcellularLocation>
        <location evidence="1 7">Cell membrane</location>
        <topology evidence="1 7">Multi-pass membrane protein</topology>
    </subcellularLocation>
</comment>
<keyword evidence="3" id="KW-1003">Cell membrane</keyword>
<comment type="similarity">
    <text evidence="7">Belongs to the binding-protein-dependent transport system permease family.</text>
</comment>
<dbReference type="InterPro" id="IPR035906">
    <property type="entry name" value="MetI-like_sf"/>
</dbReference>
<dbReference type="PANTHER" id="PTHR30151:SF0">
    <property type="entry name" value="ABC TRANSPORTER PERMEASE PROTEIN MJ0413-RELATED"/>
    <property type="match status" value="1"/>
</dbReference>
<evidence type="ECO:0000256" key="7">
    <source>
        <dbReference type="RuleBase" id="RU363032"/>
    </source>
</evidence>
<evidence type="ECO:0000256" key="2">
    <source>
        <dbReference type="ARBA" id="ARBA00022448"/>
    </source>
</evidence>
<keyword evidence="4 7" id="KW-0812">Transmembrane</keyword>
<protein>
    <submittedName>
        <fullName evidence="9">ABC transporter permease subunit</fullName>
    </submittedName>
</protein>
<reference evidence="9" key="1">
    <citation type="submission" date="2020-08" db="EMBL/GenBank/DDBJ databases">
        <title>Genome public.</title>
        <authorList>
            <person name="Liu C."/>
            <person name="Sun Q."/>
        </authorList>
    </citation>
    <scope>NUCLEOTIDE SEQUENCE</scope>
    <source>
        <strain evidence="9">BX7</strain>
    </source>
</reference>
<evidence type="ECO:0000313" key="10">
    <source>
        <dbReference type="Proteomes" id="UP000620366"/>
    </source>
</evidence>
<feature type="transmembrane region" description="Helical" evidence="7">
    <location>
        <begin position="222"/>
        <end position="244"/>
    </location>
</feature>
<sequence length="260" mass="27575">MSAHGAGREKLIKTAAALFWVAVWQLASMALGSDLLLASPVAVAQSLVRMMGESAFWSAVAFSSARIVGGFALAVAVGCLAAVLAAASRVARALIEPLTAVIQSTPVASFIILALLWISSRNLAVFIAFLMVFPVVYRNVLEGIVQVDGKLLQMARVFRVRPGKRMRCIYLPAVLPYFTSACSVGLGLCWKSGIAAEVIGLPTGSIGERLYQAKIYLSTGELFAWTVAIIAVSVAFEKLFLYALRAAGRRIVTGGGARGH</sequence>
<feature type="transmembrane region" description="Helical" evidence="7">
    <location>
        <begin position="68"/>
        <end position="86"/>
    </location>
</feature>
<feature type="transmembrane region" description="Helical" evidence="7">
    <location>
        <begin position="98"/>
        <end position="118"/>
    </location>
</feature>
<accession>A0A926DF06</accession>
<dbReference type="Proteomes" id="UP000620366">
    <property type="component" value="Unassembled WGS sequence"/>
</dbReference>
<keyword evidence="2 7" id="KW-0813">Transport</keyword>
<keyword evidence="5 7" id="KW-1133">Transmembrane helix</keyword>
<dbReference type="PANTHER" id="PTHR30151">
    <property type="entry name" value="ALKANE SULFONATE ABC TRANSPORTER-RELATED, MEMBRANE SUBUNIT"/>
    <property type="match status" value="1"/>
</dbReference>
<dbReference type="InterPro" id="IPR000515">
    <property type="entry name" value="MetI-like"/>
</dbReference>
<dbReference type="GO" id="GO:0005886">
    <property type="term" value="C:plasma membrane"/>
    <property type="evidence" value="ECO:0007669"/>
    <property type="project" value="UniProtKB-SubCell"/>
</dbReference>
<evidence type="ECO:0000256" key="1">
    <source>
        <dbReference type="ARBA" id="ARBA00004651"/>
    </source>
</evidence>
<proteinExistence type="inferred from homology"/>
<evidence type="ECO:0000256" key="5">
    <source>
        <dbReference type="ARBA" id="ARBA00022989"/>
    </source>
</evidence>
<evidence type="ECO:0000313" key="9">
    <source>
        <dbReference type="EMBL" id="MBC8536632.1"/>
    </source>
</evidence>
<dbReference type="PROSITE" id="PS50928">
    <property type="entry name" value="ABC_TM1"/>
    <property type="match status" value="1"/>
</dbReference>
<feature type="transmembrane region" description="Helical" evidence="7">
    <location>
        <begin position="124"/>
        <end position="147"/>
    </location>
</feature>
<feature type="transmembrane region" description="Helical" evidence="7">
    <location>
        <begin position="168"/>
        <end position="188"/>
    </location>
</feature>
<dbReference type="SUPFAM" id="SSF161098">
    <property type="entry name" value="MetI-like"/>
    <property type="match status" value="1"/>
</dbReference>
<evidence type="ECO:0000256" key="6">
    <source>
        <dbReference type="ARBA" id="ARBA00023136"/>
    </source>
</evidence>
<name>A0A926DF06_9FIRM</name>
<evidence type="ECO:0000256" key="3">
    <source>
        <dbReference type="ARBA" id="ARBA00022475"/>
    </source>
</evidence>
<comment type="caution">
    <text evidence="9">The sequence shown here is derived from an EMBL/GenBank/DDBJ whole genome shotgun (WGS) entry which is preliminary data.</text>
</comment>